<organism evidence="3">
    <name type="scientific">mine drainage metagenome</name>
    <dbReference type="NCBI Taxonomy" id="410659"/>
    <lineage>
        <taxon>unclassified sequences</taxon>
        <taxon>metagenomes</taxon>
        <taxon>ecological metagenomes</taxon>
    </lineage>
</organism>
<proteinExistence type="predicted"/>
<keyword evidence="1" id="KW-0479">Metal-binding</keyword>
<accession>A0A1J5QJ80</accession>
<dbReference type="GO" id="GO:0004222">
    <property type="term" value="F:metalloendopeptidase activity"/>
    <property type="evidence" value="ECO:0007669"/>
    <property type="project" value="InterPro"/>
</dbReference>
<dbReference type="EMBL" id="MLJW01001124">
    <property type="protein sequence ID" value="OIQ79999.1"/>
    <property type="molecule type" value="Genomic_DNA"/>
</dbReference>
<reference evidence="3" key="1">
    <citation type="submission" date="2016-10" db="EMBL/GenBank/DDBJ databases">
        <title>Sequence of Gallionella enrichment culture.</title>
        <authorList>
            <person name="Poehlein A."/>
            <person name="Muehling M."/>
            <person name="Daniel R."/>
        </authorList>
    </citation>
    <scope>NUCLEOTIDE SEQUENCE</scope>
</reference>
<protein>
    <recommendedName>
        <fullName evidence="2">GON domain-containing protein</fullName>
    </recommendedName>
</protein>
<dbReference type="GO" id="GO:0008270">
    <property type="term" value="F:zinc ion binding"/>
    <property type="evidence" value="ECO:0007669"/>
    <property type="project" value="InterPro"/>
</dbReference>
<evidence type="ECO:0000256" key="1">
    <source>
        <dbReference type="ARBA" id="ARBA00022723"/>
    </source>
</evidence>
<dbReference type="InterPro" id="IPR012314">
    <property type="entry name" value="Pept_M12B_GON-ADAMTSs"/>
</dbReference>
<name>A0A1J5QJ80_9ZZZZ</name>
<evidence type="ECO:0000259" key="2">
    <source>
        <dbReference type="Pfam" id="PF08685"/>
    </source>
</evidence>
<dbReference type="Pfam" id="PF08685">
    <property type="entry name" value="GON"/>
    <property type="match status" value="1"/>
</dbReference>
<evidence type="ECO:0000313" key="3">
    <source>
        <dbReference type="EMBL" id="OIQ79999.1"/>
    </source>
</evidence>
<dbReference type="AlphaFoldDB" id="A0A1J5QJ80"/>
<comment type="caution">
    <text evidence="3">The sequence shown here is derived from an EMBL/GenBank/DDBJ whole genome shotgun (WGS) entry which is preliminary data.</text>
</comment>
<sequence length="211" mass="22394">MPTLKFVFPETCRSKVQQFGVTTDGEDWLYLGGDVSKGYRVYCQGMASSEPKTYLKLLNTSANVSNPGYNYSSLHYAASDGSTGVITRTFTGLLVEPRTDSGTHYLEVIAGQSSYTDWAGVPVRTGGDQLLLAQSLNVLEAQGQGGAQASANLNLEGTPFMLASSLAIQGDGTATGLRWPVSADRKIIDLSVIAGTAGANKMIRLDWAAAK</sequence>
<gene>
    <name evidence="3" type="ORF">GALL_382480</name>
</gene>
<feature type="domain" description="GON" evidence="2">
    <location>
        <begin position="10"/>
        <end position="65"/>
    </location>
</feature>